<comment type="caution">
    <text evidence="13">The sequence shown here is derived from an EMBL/GenBank/DDBJ whole genome shotgun (WGS) entry which is preliminary data.</text>
</comment>
<gene>
    <name evidence="13" type="ORF">OSTQU699_LOCUS7727</name>
</gene>
<evidence type="ECO:0000313" key="13">
    <source>
        <dbReference type="EMBL" id="CAD7702370.1"/>
    </source>
</evidence>
<evidence type="ECO:0000259" key="12">
    <source>
        <dbReference type="Pfam" id="PF02517"/>
    </source>
</evidence>
<dbReference type="PANTHER" id="PTHR13046">
    <property type="entry name" value="PROTEASE U48 CAAX PRENYL PROTEASE RCE1"/>
    <property type="match status" value="1"/>
</dbReference>
<evidence type="ECO:0000256" key="8">
    <source>
        <dbReference type="ARBA" id="ARBA00023136"/>
    </source>
</evidence>
<dbReference type="PANTHER" id="PTHR13046:SF0">
    <property type="entry name" value="CAAX PRENYL PROTEASE 2"/>
    <property type="match status" value="1"/>
</dbReference>
<keyword evidence="4 11" id="KW-0812">Transmembrane</keyword>
<evidence type="ECO:0000256" key="1">
    <source>
        <dbReference type="ARBA" id="ARBA00004477"/>
    </source>
</evidence>
<reference evidence="13" key="1">
    <citation type="submission" date="2020-12" db="EMBL/GenBank/DDBJ databases">
        <authorList>
            <person name="Iha C."/>
        </authorList>
    </citation>
    <scope>NUCLEOTIDE SEQUENCE</scope>
</reference>
<dbReference type="OrthoDB" id="271604at2759"/>
<evidence type="ECO:0000256" key="10">
    <source>
        <dbReference type="ARBA" id="ARBA00049729"/>
    </source>
</evidence>
<dbReference type="Pfam" id="PF02517">
    <property type="entry name" value="Rce1-like"/>
    <property type="match status" value="1"/>
</dbReference>
<dbReference type="Proteomes" id="UP000708148">
    <property type="component" value="Unassembled WGS sequence"/>
</dbReference>
<evidence type="ECO:0000256" key="6">
    <source>
        <dbReference type="ARBA" id="ARBA00022824"/>
    </source>
</evidence>
<dbReference type="GO" id="GO:0004222">
    <property type="term" value="F:metalloendopeptidase activity"/>
    <property type="evidence" value="ECO:0007669"/>
    <property type="project" value="InterPro"/>
</dbReference>
<evidence type="ECO:0000256" key="11">
    <source>
        <dbReference type="SAM" id="Phobius"/>
    </source>
</evidence>
<proteinExistence type="inferred from homology"/>
<dbReference type="GO" id="GO:0005789">
    <property type="term" value="C:endoplasmic reticulum membrane"/>
    <property type="evidence" value="ECO:0007669"/>
    <property type="project" value="UniProtKB-SubCell"/>
</dbReference>
<evidence type="ECO:0000256" key="5">
    <source>
        <dbReference type="ARBA" id="ARBA00022801"/>
    </source>
</evidence>
<keyword evidence="6" id="KW-0256">Endoplasmic reticulum</keyword>
<name>A0A8S1J5E4_9CHLO</name>
<keyword evidence="5" id="KW-0378">Hydrolase</keyword>
<organism evidence="13 14">
    <name type="scientific">Ostreobium quekettii</name>
    <dbReference type="NCBI Taxonomy" id="121088"/>
    <lineage>
        <taxon>Eukaryota</taxon>
        <taxon>Viridiplantae</taxon>
        <taxon>Chlorophyta</taxon>
        <taxon>core chlorophytes</taxon>
        <taxon>Ulvophyceae</taxon>
        <taxon>TCBD clade</taxon>
        <taxon>Bryopsidales</taxon>
        <taxon>Ostreobineae</taxon>
        <taxon>Ostreobiaceae</taxon>
        <taxon>Ostreobium</taxon>
    </lineage>
</organism>
<evidence type="ECO:0000256" key="7">
    <source>
        <dbReference type="ARBA" id="ARBA00022989"/>
    </source>
</evidence>
<comment type="similarity">
    <text evidence="2">Belongs to the peptidase U48 family.</text>
</comment>
<keyword evidence="7 11" id="KW-1133">Transmembrane helix</keyword>
<keyword evidence="3" id="KW-0645">Protease</keyword>
<dbReference type="AlphaFoldDB" id="A0A8S1J5E4"/>
<feature type="domain" description="CAAX prenyl protease 2/Lysostaphin resistance protein A-like" evidence="12">
    <location>
        <begin position="19"/>
        <end position="126"/>
    </location>
</feature>
<evidence type="ECO:0000256" key="2">
    <source>
        <dbReference type="ARBA" id="ARBA00006897"/>
    </source>
</evidence>
<dbReference type="InterPro" id="IPR003675">
    <property type="entry name" value="Rce1/LyrA-like_dom"/>
</dbReference>
<dbReference type="EMBL" id="CAJHUC010001802">
    <property type="protein sequence ID" value="CAD7702370.1"/>
    <property type="molecule type" value="Genomic_DNA"/>
</dbReference>
<keyword evidence="8 11" id="KW-0472">Membrane</keyword>
<feature type="transmembrane region" description="Helical" evidence="11">
    <location>
        <begin position="143"/>
        <end position="162"/>
    </location>
</feature>
<accession>A0A8S1J5E4</accession>
<comment type="subcellular location">
    <subcellularLocation>
        <location evidence="1">Endoplasmic reticulum membrane</location>
        <topology evidence="1">Multi-pass membrane protein</topology>
    </subcellularLocation>
</comment>
<evidence type="ECO:0000313" key="14">
    <source>
        <dbReference type="Proteomes" id="UP000708148"/>
    </source>
</evidence>
<evidence type="ECO:0000256" key="3">
    <source>
        <dbReference type="ARBA" id="ARBA00022670"/>
    </source>
</evidence>
<comment type="catalytic activity">
    <reaction evidence="9">
        <text>Hydrolyzes the peptide bond -P2-(S-farnesyl or geranylgeranyl)C-P1'-P2'-P3'-COOH where P1' and P2' are amino acids with aliphatic sidechains and P3' is any C-terminal residue.</text>
        <dbReference type="EC" id="3.4.26.1"/>
    </reaction>
</comment>
<sequence length="172" mass="19455">MFWILEGNEGAPNPGRLALPVRLRNLLIAPITEEWVFRGCMVGMLKLEGWEDGQTTFAAPLFFGVAHIHHIYQLVLHQSYTVVEAVLEVLFQVLYTTAFGWYAVFVLLHTKSLPACVLCHCACNLLGLPILPEMIQHERKRFWLVTTAIGIISFFSSLSPLGELCKVTKDIW</sequence>
<protein>
    <recommendedName>
        <fullName evidence="10">intramembrane prenyl-peptidase Rce1</fullName>
        <ecNumber evidence="10">3.4.26.1</ecNumber>
    </recommendedName>
</protein>
<dbReference type="GO" id="GO:0071586">
    <property type="term" value="P:CAAX-box protein processing"/>
    <property type="evidence" value="ECO:0007669"/>
    <property type="project" value="InterPro"/>
</dbReference>
<dbReference type="InterPro" id="IPR039731">
    <property type="entry name" value="Rce1"/>
</dbReference>
<evidence type="ECO:0000256" key="9">
    <source>
        <dbReference type="ARBA" id="ARBA00047280"/>
    </source>
</evidence>
<dbReference type="EC" id="3.4.26.1" evidence="10"/>
<evidence type="ECO:0000256" key="4">
    <source>
        <dbReference type="ARBA" id="ARBA00022692"/>
    </source>
</evidence>
<keyword evidence="14" id="KW-1185">Reference proteome</keyword>
<feature type="transmembrane region" description="Helical" evidence="11">
    <location>
        <begin position="85"/>
        <end position="106"/>
    </location>
</feature>